<feature type="transmembrane region" description="Helical" evidence="1">
    <location>
        <begin position="12"/>
        <end position="31"/>
    </location>
</feature>
<proteinExistence type="predicted"/>
<evidence type="ECO:0000313" key="2">
    <source>
        <dbReference type="EMBL" id="UWZ55776.1"/>
    </source>
</evidence>
<dbReference type="AlphaFoldDB" id="A0A9Q9IHN6"/>
<protein>
    <submittedName>
        <fullName evidence="2">Uncharacterized protein</fullName>
    </submittedName>
</protein>
<dbReference type="Proteomes" id="UP001058003">
    <property type="component" value="Chromosome"/>
</dbReference>
<name>A0A9Q9IHN6_9ACTN</name>
<organism evidence="2 3">
    <name type="scientific">Dactylosporangium aurantiacum</name>
    <dbReference type="NCBI Taxonomy" id="35754"/>
    <lineage>
        <taxon>Bacteria</taxon>
        <taxon>Bacillati</taxon>
        <taxon>Actinomycetota</taxon>
        <taxon>Actinomycetes</taxon>
        <taxon>Micromonosporales</taxon>
        <taxon>Micromonosporaceae</taxon>
        <taxon>Dactylosporangium</taxon>
    </lineage>
</organism>
<reference evidence="2" key="1">
    <citation type="submission" date="2021-04" db="EMBL/GenBank/DDBJ databases">
        <title>Dactylosporangium aurantiacum NRRL B-8018 full assembly.</title>
        <authorList>
            <person name="Hartkoorn R.C."/>
            <person name="Beaudoing E."/>
            <person name="Hot D."/>
        </authorList>
    </citation>
    <scope>NUCLEOTIDE SEQUENCE</scope>
    <source>
        <strain evidence="2">NRRL B-8018</strain>
    </source>
</reference>
<accession>A0A9Q9IHN6</accession>
<dbReference type="EMBL" id="CP073767">
    <property type="protein sequence ID" value="UWZ55776.1"/>
    <property type="molecule type" value="Genomic_DNA"/>
</dbReference>
<keyword evidence="1" id="KW-1133">Transmembrane helix</keyword>
<gene>
    <name evidence="2" type="ORF">Daura_06115</name>
</gene>
<dbReference type="KEGG" id="daur:Daura_06115"/>
<evidence type="ECO:0000256" key="1">
    <source>
        <dbReference type="SAM" id="Phobius"/>
    </source>
</evidence>
<keyword evidence="1" id="KW-0812">Transmembrane</keyword>
<feature type="transmembrane region" description="Helical" evidence="1">
    <location>
        <begin position="37"/>
        <end position="55"/>
    </location>
</feature>
<keyword evidence="1" id="KW-0472">Membrane</keyword>
<evidence type="ECO:0000313" key="3">
    <source>
        <dbReference type="Proteomes" id="UP001058003"/>
    </source>
</evidence>
<keyword evidence="3" id="KW-1185">Reference proteome</keyword>
<sequence>MRQSNDMPSEGGIPLHLVVVMMLCVAIGVAVWHWPDARGPVAVSLLAFGVLYRLIRRR</sequence>
<dbReference type="RefSeq" id="WP_156089414.1">
    <property type="nucleotide sequence ID" value="NZ_CP073767.1"/>
</dbReference>